<keyword evidence="9" id="KW-1185">Reference proteome</keyword>
<dbReference type="AlphaFoldDB" id="E1Z9C1"/>
<dbReference type="Gene3D" id="3.30.730.10">
    <property type="entry name" value="AP2/ERF domain"/>
    <property type="match status" value="1"/>
</dbReference>
<keyword evidence="3" id="KW-0238">DNA-binding</keyword>
<keyword evidence="4" id="KW-0804">Transcription</keyword>
<proteinExistence type="predicted"/>
<feature type="domain" description="AP2/ERF" evidence="7">
    <location>
        <begin position="51"/>
        <end position="114"/>
    </location>
</feature>
<dbReference type="InterPro" id="IPR001471">
    <property type="entry name" value="AP2/ERF_dom"/>
</dbReference>
<dbReference type="OrthoDB" id="515794at2759"/>
<keyword evidence="5" id="KW-0539">Nucleus</keyword>
<dbReference type="RefSeq" id="XP_005849854.1">
    <property type="nucleotide sequence ID" value="XM_005849792.1"/>
</dbReference>
<gene>
    <name evidence="8" type="ORF">CHLNCDRAFT_143031</name>
</gene>
<organism evidence="9">
    <name type="scientific">Chlorella variabilis</name>
    <name type="common">Green alga</name>
    <dbReference type="NCBI Taxonomy" id="554065"/>
    <lineage>
        <taxon>Eukaryota</taxon>
        <taxon>Viridiplantae</taxon>
        <taxon>Chlorophyta</taxon>
        <taxon>core chlorophytes</taxon>
        <taxon>Trebouxiophyceae</taxon>
        <taxon>Chlorellales</taxon>
        <taxon>Chlorellaceae</taxon>
        <taxon>Chlorella clade</taxon>
        <taxon>Chlorella</taxon>
    </lineage>
</organism>
<dbReference type="Proteomes" id="UP000008141">
    <property type="component" value="Unassembled WGS sequence"/>
</dbReference>
<dbReference type="GeneID" id="17357067"/>
<dbReference type="InParanoid" id="E1Z9C1"/>
<dbReference type="STRING" id="554065.E1Z9C1"/>
<feature type="compositionally biased region" description="Low complexity" evidence="6">
    <location>
        <begin position="214"/>
        <end position="227"/>
    </location>
</feature>
<dbReference type="GO" id="GO:0005634">
    <property type="term" value="C:nucleus"/>
    <property type="evidence" value="ECO:0007669"/>
    <property type="project" value="UniProtKB-SubCell"/>
</dbReference>
<dbReference type="KEGG" id="cvr:CHLNCDRAFT_143031"/>
<dbReference type="SUPFAM" id="SSF54171">
    <property type="entry name" value="DNA-binding domain"/>
    <property type="match status" value="1"/>
</dbReference>
<evidence type="ECO:0000256" key="4">
    <source>
        <dbReference type="ARBA" id="ARBA00023163"/>
    </source>
</evidence>
<comment type="subcellular location">
    <subcellularLocation>
        <location evidence="1">Nucleus</location>
    </subcellularLocation>
</comment>
<evidence type="ECO:0000256" key="3">
    <source>
        <dbReference type="ARBA" id="ARBA00023125"/>
    </source>
</evidence>
<accession>E1Z9C1</accession>
<dbReference type="SMR" id="E1Z9C1"/>
<evidence type="ECO:0000256" key="2">
    <source>
        <dbReference type="ARBA" id="ARBA00023015"/>
    </source>
</evidence>
<sequence>MDGLTPQPQQKQKPQLQQLLASVQLCMARAAAADLGGSGVDCNKKKAGRSGFLGVTKHKRTQRYEGHVWADKKQVYLGAFDDQRLAAAAHNIIVLRSRGAAPHPAGEDDGLNFPPAWYSELLPMVAVMPQAEVVSALRTYSKSLTARPSGRDGGGSRGGSRACSRASSEGQGGDAISSGGRGGSAASSLASGRRNKRKAPTPTASVTDLESMGQRQQWQQQQAAQDQLPPAGSTRPRRAAQQVACSLAAR</sequence>
<evidence type="ECO:0000256" key="5">
    <source>
        <dbReference type="ARBA" id="ARBA00023242"/>
    </source>
</evidence>
<dbReference type="GO" id="GO:0003700">
    <property type="term" value="F:DNA-binding transcription factor activity"/>
    <property type="evidence" value="ECO:0007669"/>
    <property type="project" value="InterPro"/>
</dbReference>
<dbReference type="InterPro" id="IPR036955">
    <property type="entry name" value="AP2/ERF_dom_sf"/>
</dbReference>
<dbReference type="PROSITE" id="PS51032">
    <property type="entry name" value="AP2_ERF"/>
    <property type="match status" value="1"/>
</dbReference>
<evidence type="ECO:0000256" key="6">
    <source>
        <dbReference type="SAM" id="MobiDB-lite"/>
    </source>
</evidence>
<dbReference type="GO" id="GO:0003677">
    <property type="term" value="F:DNA binding"/>
    <property type="evidence" value="ECO:0007669"/>
    <property type="project" value="UniProtKB-KW"/>
</dbReference>
<name>E1Z9C1_CHLVA</name>
<dbReference type="PANTHER" id="PTHR32467">
    <property type="entry name" value="AP2-LIKE ETHYLENE-RESPONSIVE TRANSCRIPTION FACTOR"/>
    <property type="match status" value="1"/>
</dbReference>
<evidence type="ECO:0000313" key="9">
    <source>
        <dbReference type="Proteomes" id="UP000008141"/>
    </source>
</evidence>
<protein>
    <recommendedName>
        <fullName evidence="7">AP2/ERF domain-containing protein</fullName>
    </recommendedName>
</protein>
<evidence type="ECO:0000259" key="7">
    <source>
        <dbReference type="PROSITE" id="PS51032"/>
    </source>
</evidence>
<evidence type="ECO:0000256" key="1">
    <source>
        <dbReference type="ARBA" id="ARBA00004123"/>
    </source>
</evidence>
<dbReference type="EMBL" id="GL433839">
    <property type="protein sequence ID" value="EFN57752.1"/>
    <property type="molecule type" value="Genomic_DNA"/>
</dbReference>
<feature type="compositionally biased region" description="Low complexity" evidence="6">
    <location>
        <begin position="159"/>
        <end position="192"/>
    </location>
</feature>
<dbReference type="SMART" id="SM00380">
    <property type="entry name" value="AP2"/>
    <property type="match status" value="1"/>
</dbReference>
<reference evidence="8 9" key="1">
    <citation type="journal article" date="2010" name="Plant Cell">
        <title>The Chlorella variabilis NC64A genome reveals adaptation to photosymbiosis, coevolution with viruses, and cryptic sex.</title>
        <authorList>
            <person name="Blanc G."/>
            <person name="Duncan G."/>
            <person name="Agarkova I."/>
            <person name="Borodovsky M."/>
            <person name="Gurnon J."/>
            <person name="Kuo A."/>
            <person name="Lindquist E."/>
            <person name="Lucas S."/>
            <person name="Pangilinan J."/>
            <person name="Polle J."/>
            <person name="Salamov A."/>
            <person name="Terry A."/>
            <person name="Yamada T."/>
            <person name="Dunigan D.D."/>
            <person name="Grigoriev I.V."/>
            <person name="Claverie J.M."/>
            <person name="Van Etten J.L."/>
        </authorList>
    </citation>
    <scope>NUCLEOTIDE SEQUENCE [LARGE SCALE GENOMIC DNA]</scope>
    <source>
        <strain evidence="8 9">NC64A</strain>
    </source>
</reference>
<dbReference type="PANTHER" id="PTHR32467:SF90">
    <property type="entry name" value="AP2-LIKE ETHYLENE-RESPONSIVE TRANSCRIPTION FACTOR AIL1"/>
    <property type="match status" value="1"/>
</dbReference>
<keyword evidence="2" id="KW-0805">Transcription regulation</keyword>
<evidence type="ECO:0000313" key="8">
    <source>
        <dbReference type="EMBL" id="EFN57752.1"/>
    </source>
</evidence>
<dbReference type="InterPro" id="IPR016177">
    <property type="entry name" value="DNA-bd_dom_sf"/>
</dbReference>
<feature type="region of interest" description="Disordered" evidence="6">
    <location>
        <begin position="144"/>
        <end position="250"/>
    </location>
</feature>